<feature type="region of interest" description="Disordered" evidence="1">
    <location>
        <begin position="1"/>
        <end position="157"/>
    </location>
</feature>
<feature type="region of interest" description="Disordered" evidence="1">
    <location>
        <begin position="363"/>
        <end position="385"/>
    </location>
</feature>
<feature type="region of interest" description="Disordered" evidence="1">
    <location>
        <begin position="177"/>
        <end position="291"/>
    </location>
</feature>
<evidence type="ECO:0000313" key="3">
    <source>
        <dbReference type="EMBL" id="KPJ17554.1"/>
    </source>
</evidence>
<sequence>MEKERQLSEKPNGLESLKGFQEDPPEEFESPRGKRSPQELDNTEIRYEFESRLQEDPPEELESLRGKRSPHRLQEDPPEEFESRGKRSSQRLQEDPPEEFESRGKRSPQRLQEDPPEEFESRGKRSPQRLQEDPPEEFESRGKRSPQRLQEDPPLKICNKPLYKICNKLVKFVPQSFQEDPPEELESSRGKRSVQIPAGAGLIRMARRSNGGGRRRNGVGLLDNTGLRSNGLQEDPPEELGSRRGRRSPQGLLDNTELRSNGLQEDPPEELGSRRGRRSPQAPGVAGLTRSQEWFASPLEGVQEVNEISGEIEPAADGVNVVKRESPYIERAAPRYEDESMLEAQGMCVEVEGLEVCLPREKRRKKHRLSGPKMDKNKKRKPEFQEIGEKSSLKMSTSMHFLFMLLIFGFFAMFNTSQVSHKWLKNLKKPRFTNRGVGTRIFWPKRSIDQRDYMTHGHVYKDGLPDRYTTPGSGGWYYFFLNVNKDVQRGKQNLEEYED</sequence>
<keyword evidence="2" id="KW-0472">Membrane</keyword>
<evidence type="ECO:0000256" key="1">
    <source>
        <dbReference type="SAM" id="MobiDB-lite"/>
    </source>
</evidence>
<gene>
    <name evidence="3" type="ORF">RR48_03515</name>
</gene>
<name>A0A0N1PK11_PAPMA</name>
<evidence type="ECO:0000256" key="2">
    <source>
        <dbReference type="SAM" id="Phobius"/>
    </source>
</evidence>
<keyword evidence="2" id="KW-0812">Transmembrane</keyword>
<reference evidence="3 4" key="1">
    <citation type="journal article" date="2015" name="Nat. Commun.">
        <title>Outbred genome sequencing and CRISPR/Cas9 gene editing in butterflies.</title>
        <authorList>
            <person name="Li X."/>
            <person name="Fan D."/>
            <person name="Zhang W."/>
            <person name="Liu G."/>
            <person name="Zhang L."/>
            <person name="Zhao L."/>
            <person name="Fang X."/>
            <person name="Chen L."/>
            <person name="Dong Y."/>
            <person name="Chen Y."/>
            <person name="Ding Y."/>
            <person name="Zhao R."/>
            <person name="Feng M."/>
            <person name="Zhu Y."/>
            <person name="Feng Y."/>
            <person name="Jiang X."/>
            <person name="Zhu D."/>
            <person name="Xiang H."/>
            <person name="Feng X."/>
            <person name="Li S."/>
            <person name="Wang J."/>
            <person name="Zhang G."/>
            <person name="Kronforst M.R."/>
            <person name="Wang W."/>
        </authorList>
    </citation>
    <scope>NUCLEOTIDE SEQUENCE [LARGE SCALE GENOMIC DNA]</scope>
    <source>
        <strain evidence="3">Ya'a_city_454_Pm</strain>
        <tissue evidence="3">Whole body</tissue>
    </source>
</reference>
<protein>
    <submittedName>
        <fullName evidence="3">Uncharacterized protein</fullName>
    </submittedName>
</protein>
<keyword evidence="2" id="KW-1133">Transmembrane helix</keyword>
<dbReference type="AlphaFoldDB" id="A0A0N1PK11"/>
<evidence type="ECO:0000313" key="4">
    <source>
        <dbReference type="Proteomes" id="UP000053240"/>
    </source>
</evidence>
<feature type="transmembrane region" description="Helical" evidence="2">
    <location>
        <begin position="399"/>
        <end position="419"/>
    </location>
</feature>
<keyword evidence="4" id="KW-1185">Reference proteome</keyword>
<organism evidence="3 4">
    <name type="scientific">Papilio machaon</name>
    <name type="common">Old World swallowtail butterfly</name>
    <dbReference type="NCBI Taxonomy" id="76193"/>
    <lineage>
        <taxon>Eukaryota</taxon>
        <taxon>Metazoa</taxon>
        <taxon>Ecdysozoa</taxon>
        <taxon>Arthropoda</taxon>
        <taxon>Hexapoda</taxon>
        <taxon>Insecta</taxon>
        <taxon>Pterygota</taxon>
        <taxon>Neoptera</taxon>
        <taxon>Endopterygota</taxon>
        <taxon>Lepidoptera</taxon>
        <taxon>Glossata</taxon>
        <taxon>Ditrysia</taxon>
        <taxon>Papilionoidea</taxon>
        <taxon>Papilionidae</taxon>
        <taxon>Papilioninae</taxon>
        <taxon>Papilio</taxon>
    </lineage>
</organism>
<dbReference type="InParanoid" id="A0A0N1PK11"/>
<accession>A0A0N1PK11</accession>
<proteinExistence type="predicted"/>
<dbReference type="EMBL" id="KQ460129">
    <property type="protein sequence ID" value="KPJ17554.1"/>
    <property type="molecule type" value="Genomic_DNA"/>
</dbReference>
<dbReference type="Proteomes" id="UP000053240">
    <property type="component" value="Unassembled WGS sequence"/>
</dbReference>
<feature type="compositionally biased region" description="Basic residues" evidence="1">
    <location>
        <begin position="363"/>
        <end position="381"/>
    </location>
</feature>
<feature type="compositionally biased region" description="Basic and acidic residues" evidence="1">
    <location>
        <begin position="29"/>
        <end position="55"/>
    </location>
</feature>